<keyword evidence="2" id="KW-1185">Reference proteome</keyword>
<proteinExistence type="predicted"/>
<dbReference type="InterPro" id="IPR000253">
    <property type="entry name" value="FHA_dom"/>
</dbReference>
<reference evidence="1" key="1">
    <citation type="journal article" date="2019" name="Emerg. Microbes Infect.">
        <title>Comprehensive subspecies identification of 175 nontuberculous mycobacteria species based on 7547 genomic profiles.</title>
        <authorList>
            <person name="Matsumoto Y."/>
            <person name="Kinjo T."/>
            <person name="Motooka D."/>
            <person name="Nabeya D."/>
            <person name="Jung N."/>
            <person name="Uechi K."/>
            <person name="Horii T."/>
            <person name="Iida T."/>
            <person name="Fujita J."/>
            <person name="Nakamura S."/>
        </authorList>
    </citation>
    <scope>NUCLEOTIDE SEQUENCE [LARGE SCALE GENOMIC DNA]</scope>
    <source>
        <strain evidence="1">JCM 13671</strain>
    </source>
</reference>
<dbReference type="SUPFAM" id="SSF47413">
    <property type="entry name" value="lambda repressor-like DNA-binding domains"/>
    <property type="match status" value="1"/>
</dbReference>
<name>A0A7I7XVX8_9MYCO</name>
<evidence type="ECO:0000313" key="2">
    <source>
        <dbReference type="Proteomes" id="UP000466931"/>
    </source>
</evidence>
<gene>
    <name evidence="1" type="ORF">MCNF_20330</name>
</gene>
<evidence type="ECO:0000313" key="1">
    <source>
        <dbReference type="EMBL" id="BBZ33428.1"/>
    </source>
</evidence>
<dbReference type="SMART" id="SM00240">
    <property type="entry name" value="FHA"/>
    <property type="match status" value="1"/>
</dbReference>
<dbReference type="EMBL" id="AP022612">
    <property type="protein sequence ID" value="BBZ33428.1"/>
    <property type="molecule type" value="Genomic_DNA"/>
</dbReference>
<dbReference type="Proteomes" id="UP000466931">
    <property type="component" value="Chromosome"/>
</dbReference>
<dbReference type="InterPro" id="IPR008984">
    <property type="entry name" value="SMAD_FHA_dom_sf"/>
</dbReference>
<reference evidence="1" key="2">
    <citation type="submission" date="2020-02" db="EMBL/GenBank/DDBJ databases">
        <authorList>
            <person name="Matsumoto Y."/>
            <person name="Motooka D."/>
            <person name="Nakamura S."/>
        </authorList>
    </citation>
    <scope>NUCLEOTIDE SEQUENCE</scope>
    <source>
        <strain evidence="1">JCM 13671</strain>
    </source>
</reference>
<dbReference type="Gene3D" id="2.60.200.20">
    <property type="match status" value="1"/>
</dbReference>
<sequence>MDSAATGGLNPSVPVTAPDLTIRCGGRVRRADPSHGELTIGRDPTASIHFDFNWMSRTHMRLRPEGAHWVAIDNSRNGMFVDGQRHESVVVTDGMTIKLGDAEGFAVDLSFGWDEDEIDDDESTVAVDPDIARAGAAVAARRRELELTQRGLARDKIINAGALISFEKGRSWPHENTRTKLEEVLQWPQGAIAGIRQGAPSPDEEKTQVISTSVASPLIAQTINLALKSVDTALATLPSSSSPEFHAAATSILGDLRNLLAVATDAARNAPRAPALVIAMGGVRRRYDDLMLKIAATPNATVGQRLFAARHRTSLTVEDAALASGLPATMIEAAEADQPLPPQAQSAVDSLLAELEAS</sequence>
<protein>
    <submittedName>
        <fullName evidence="1">Uncharacterized protein</fullName>
    </submittedName>
</protein>
<dbReference type="PROSITE" id="PS50006">
    <property type="entry name" value="FHA_DOMAIN"/>
    <property type="match status" value="1"/>
</dbReference>
<accession>A0A7I7XVX8</accession>
<dbReference type="InterPro" id="IPR010982">
    <property type="entry name" value="Lambda_DNA-bd_dom_sf"/>
</dbReference>
<dbReference type="AlphaFoldDB" id="A0A7I7XVX8"/>
<dbReference type="OrthoDB" id="3214282at2"/>
<dbReference type="SUPFAM" id="SSF49879">
    <property type="entry name" value="SMAD/FHA domain"/>
    <property type="match status" value="1"/>
</dbReference>
<dbReference type="GO" id="GO:0003677">
    <property type="term" value="F:DNA binding"/>
    <property type="evidence" value="ECO:0007669"/>
    <property type="project" value="InterPro"/>
</dbReference>
<dbReference type="RefSeq" id="WP_085150826.1">
    <property type="nucleotide sequence ID" value="NZ_AP022612.1"/>
</dbReference>
<organism evidence="1 2">
    <name type="scientific">Mycolicibacterium confluentis</name>
    <dbReference type="NCBI Taxonomy" id="28047"/>
    <lineage>
        <taxon>Bacteria</taxon>
        <taxon>Bacillati</taxon>
        <taxon>Actinomycetota</taxon>
        <taxon>Actinomycetes</taxon>
        <taxon>Mycobacteriales</taxon>
        <taxon>Mycobacteriaceae</taxon>
        <taxon>Mycolicibacterium</taxon>
    </lineage>
</organism>
<dbReference type="Pfam" id="PF00498">
    <property type="entry name" value="FHA"/>
    <property type="match status" value="1"/>
</dbReference>